<gene>
    <name evidence="9" type="ORF">scyTo_0015003</name>
</gene>
<dbReference type="EC" id="2.1.1.67" evidence="4"/>
<proteinExistence type="inferred from homology"/>
<keyword evidence="7" id="KW-0808">Transferase</keyword>
<dbReference type="PANTHER" id="PTHR10259:SF11">
    <property type="entry name" value="THIOPURINE S-METHYLTRANSFERASE"/>
    <property type="match status" value="1"/>
</dbReference>
<organism evidence="9 10">
    <name type="scientific">Scyliorhinus torazame</name>
    <name type="common">Cloudy catshark</name>
    <name type="synonym">Catulus torazame</name>
    <dbReference type="NCBI Taxonomy" id="75743"/>
    <lineage>
        <taxon>Eukaryota</taxon>
        <taxon>Metazoa</taxon>
        <taxon>Chordata</taxon>
        <taxon>Craniata</taxon>
        <taxon>Vertebrata</taxon>
        <taxon>Chondrichthyes</taxon>
        <taxon>Elasmobranchii</taxon>
        <taxon>Galeomorphii</taxon>
        <taxon>Galeoidea</taxon>
        <taxon>Carcharhiniformes</taxon>
        <taxon>Scyliorhinidae</taxon>
        <taxon>Scyliorhinus</taxon>
    </lineage>
</organism>
<accession>A0A401P047</accession>
<dbReference type="InterPro" id="IPR029063">
    <property type="entry name" value="SAM-dependent_MTases_sf"/>
</dbReference>
<keyword evidence="6" id="KW-0489">Methyltransferase</keyword>
<name>A0A401P047_SCYTO</name>
<dbReference type="Gene3D" id="3.40.50.150">
    <property type="entry name" value="Vaccinia Virus protein VP39"/>
    <property type="match status" value="1"/>
</dbReference>
<evidence type="ECO:0000313" key="9">
    <source>
        <dbReference type="EMBL" id="GCB66491.1"/>
    </source>
</evidence>
<dbReference type="GO" id="GO:0005737">
    <property type="term" value="C:cytoplasm"/>
    <property type="evidence" value="ECO:0007669"/>
    <property type="project" value="UniProtKB-SubCell"/>
</dbReference>
<evidence type="ECO:0000256" key="6">
    <source>
        <dbReference type="ARBA" id="ARBA00022603"/>
    </source>
</evidence>
<dbReference type="PROSITE" id="PS51585">
    <property type="entry name" value="SAM_MT_TPMT"/>
    <property type="match status" value="1"/>
</dbReference>
<dbReference type="Proteomes" id="UP000288216">
    <property type="component" value="Unassembled WGS sequence"/>
</dbReference>
<dbReference type="AlphaFoldDB" id="A0A401P047"/>
<comment type="similarity">
    <text evidence="3">Belongs to the class I-like SAM-binding methyltransferase superfamily. TPMT family.</text>
</comment>
<dbReference type="GO" id="GO:0008119">
    <property type="term" value="F:thiopurine S-methyltransferase activity"/>
    <property type="evidence" value="ECO:0007669"/>
    <property type="project" value="UniProtKB-EC"/>
</dbReference>
<dbReference type="FunFam" id="3.40.50.150:FF:000101">
    <property type="entry name" value="Thiopurine S-methyltransferase"/>
    <property type="match status" value="1"/>
</dbReference>
<evidence type="ECO:0000256" key="8">
    <source>
        <dbReference type="ARBA" id="ARBA00022691"/>
    </source>
</evidence>
<dbReference type="OrthoDB" id="276151at2759"/>
<protein>
    <recommendedName>
        <fullName evidence="4">thiopurine S-methyltransferase</fullName>
        <ecNumber evidence="4">2.1.1.67</ecNumber>
    </recommendedName>
</protein>
<reference evidence="9 10" key="1">
    <citation type="journal article" date="2018" name="Nat. Ecol. Evol.">
        <title>Shark genomes provide insights into elasmobranch evolution and the origin of vertebrates.</title>
        <authorList>
            <person name="Hara Y"/>
            <person name="Yamaguchi K"/>
            <person name="Onimaru K"/>
            <person name="Kadota M"/>
            <person name="Koyanagi M"/>
            <person name="Keeley SD"/>
            <person name="Tatsumi K"/>
            <person name="Tanaka K"/>
            <person name="Motone F"/>
            <person name="Kageyama Y"/>
            <person name="Nozu R"/>
            <person name="Adachi N"/>
            <person name="Nishimura O"/>
            <person name="Nakagawa R"/>
            <person name="Tanegashima C"/>
            <person name="Kiyatake I"/>
            <person name="Matsumoto R"/>
            <person name="Murakumo K"/>
            <person name="Nishida K"/>
            <person name="Terakita A"/>
            <person name="Kuratani S"/>
            <person name="Sato K"/>
            <person name="Hyodo S Kuraku.S."/>
        </authorList>
    </citation>
    <scope>NUCLEOTIDE SEQUENCE [LARGE SCALE GENOMIC DNA]</scope>
</reference>
<dbReference type="Pfam" id="PF05724">
    <property type="entry name" value="TPMT"/>
    <property type="match status" value="1"/>
</dbReference>
<evidence type="ECO:0000256" key="5">
    <source>
        <dbReference type="ARBA" id="ARBA00022490"/>
    </source>
</evidence>
<dbReference type="InterPro" id="IPR008854">
    <property type="entry name" value="TPMT"/>
</dbReference>
<dbReference type="STRING" id="75743.A0A401P047"/>
<evidence type="ECO:0000313" key="10">
    <source>
        <dbReference type="Proteomes" id="UP000288216"/>
    </source>
</evidence>
<dbReference type="PANTHER" id="PTHR10259">
    <property type="entry name" value="THIOPURINE S-METHYLTRANSFERASE"/>
    <property type="match status" value="1"/>
</dbReference>
<sequence length="261" mass="29673">MQVTFQEYRLAMSTEVDAVGKTSSRLQFQQCKPADLTLEHWITRWEQQKIGFHLDTVHEMLKKHVDVMLNGRKQIRIFFPLCGKAVDMKWLADQGHTVVGVELSEIAIKQFFTEQNLSYIQEPVAGMPGVDIFKTTEGQISLFLCNIFDFSSLIAGQFDGIWDRGSLQALNSPDRQRYSKLLITLMAKGCRYLLDTLVCTKSDFEGLPIKISEAETRDLYGHACDIQLLDSSDTLTGKQKLWGLESFIEEVHLITPKTDSS</sequence>
<evidence type="ECO:0000256" key="2">
    <source>
        <dbReference type="ARBA" id="ARBA00004496"/>
    </source>
</evidence>
<evidence type="ECO:0000256" key="7">
    <source>
        <dbReference type="ARBA" id="ARBA00022679"/>
    </source>
</evidence>
<keyword evidence="8" id="KW-0949">S-adenosyl-L-methionine</keyword>
<dbReference type="PIRSF" id="PIRSF023956">
    <property type="entry name" value="Thiopurine_S-methyltransferase"/>
    <property type="match status" value="1"/>
</dbReference>
<evidence type="ECO:0000256" key="1">
    <source>
        <dbReference type="ARBA" id="ARBA00000903"/>
    </source>
</evidence>
<keyword evidence="10" id="KW-1185">Reference proteome</keyword>
<evidence type="ECO:0000256" key="4">
    <source>
        <dbReference type="ARBA" id="ARBA00011905"/>
    </source>
</evidence>
<dbReference type="GO" id="GO:0032259">
    <property type="term" value="P:methylation"/>
    <property type="evidence" value="ECO:0007669"/>
    <property type="project" value="UniProtKB-KW"/>
</dbReference>
<dbReference type="EMBL" id="BFAA01008295">
    <property type="protein sequence ID" value="GCB66491.1"/>
    <property type="molecule type" value="Genomic_DNA"/>
</dbReference>
<comment type="catalytic activity">
    <reaction evidence="1">
        <text>S-adenosyl-L-methionine + a thiopurine = S-adenosyl-L-homocysteine + a thiopurine S-methylether.</text>
        <dbReference type="EC" id="2.1.1.67"/>
    </reaction>
</comment>
<evidence type="ECO:0000256" key="3">
    <source>
        <dbReference type="ARBA" id="ARBA00008145"/>
    </source>
</evidence>
<comment type="subcellular location">
    <subcellularLocation>
        <location evidence="2">Cytoplasm</location>
    </subcellularLocation>
</comment>
<dbReference type="InterPro" id="IPR025835">
    <property type="entry name" value="Thiopurine_S-MeTrfase"/>
</dbReference>
<comment type="caution">
    <text evidence="9">The sequence shown here is derived from an EMBL/GenBank/DDBJ whole genome shotgun (WGS) entry which is preliminary data.</text>
</comment>
<dbReference type="SUPFAM" id="SSF53335">
    <property type="entry name" value="S-adenosyl-L-methionine-dependent methyltransferases"/>
    <property type="match status" value="1"/>
</dbReference>
<keyword evidence="5" id="KW-0963">Cytoplasm</keyword>
<dbReference type="OMA" id="TICYDAP"/>